<organism evidence="3 4">
    <name type="scientific">Mycobacteroides abscessus subsp. massiliense</name>
    <dbReference type="NCBI Taxonomy" id="1962118"/>
    <lineage>
        <taxon>Bacteria</taxon>
        <taxon>Bacillati</taxon>
        <taxon>Actinomycetota</taxon>
        <taxon>Actinomycetes</taxon>
        <taxon>Mycobacteriales</taxon>
        <taxon>Mycobacteriaceae</taxon>
        <taxon>Mycobacteroides</taxon>
        <taxon>Mycobacteroides abscessus</taxon>
    </lineage>
</organism>
<dbReference type="InterPro" id="IPR058580">
    <property type="entry name" value="DUF2828"/>
</dbReference>
<gene>
    <name evidence="3" type="ORF">SAMEA2259716_02341</name>
</gene>
<dbReference type="InterPro" id="IPR056690">
    <property type="entry name" value="DUF7788"/>
</dbReference>
<sequence>MTTFLQEISRETNLTRTENGAVTNASSLNAVVDFFAAAGAMRDTPDKAADLFEKAYREDPQTAIRTMFYLRDARGGQGERAVFRACLKRLADLGFTPMDKVLKHIPEYGRWDDMFYQGSTVTGGMAKIIGDQLVKDADAYNRGDSVSLLAKWLPSDTSKGRKDLAVNLRKAIGLDQRKYRKVLSRLRAHIGLLEQDMSAKRWGEIDWGKLPSRAHMTHVKAFHRHTPAEYQAYLDSVVKGEAKVNAATLYPYELYDMVNAGQSQAADALWANLPDYTRGNDGIVLADVSGSMSGRPMSVSVSLALYFADRNQGAYKDHFMTFSSTPKIEKVAGKTLADRMRAIENSTGWYGSTDLHAAFRAILAAGQRSGQVPKTLYVVSDMEFNAAFGFYRNDRTVDTIFETAKREFAAAGLVLPHVVFWNVNARNSNYPALAHDGNVTLVSGLSPTVFGMAVEGKSPAELVRDVVNGPRYQPIVI</sequence>
<feature type="domain" description="DUF7788" evidence="2">
    <location>
        <begin position="283"/>
        <end position="455"/>
    </location>
</feature>
<dbReference type="RefSeq" id="WP_074292694.1">
    <property type="nucleotide sequence ID" value="NZ_FVGW01000004.1"/>
</dbReference>
<dbReference type="PANTHER" id="PTHR31373:SF27">
    <property type="entry name" value="TROVE DOMAIN-CONTAINING PROTEIN"/>
    <property type="match status" value="1"/>
</dbReference>
<proteinExistence type="predicted"/>
<evidence type="ECO:0000259" key="2">
    <source>
        <dbReference type="Pfam" id="PF25043"/>
    </source>
</evidence>
<dbReference type="InterPro" id="IPR011205">
    <property type="entry name" value="UCP015417_vWA"/>
</dbReference>
<accession>A0A1U2D922</accession>
<name>A0A1U2D922_9MYCO</name>
<evidence type="ECO:0000259" key="1">
    <source>
        <dbReference type="Pfam" id="PF11443"/>
    </source>
</evidence>
<dbReference type="Pfam" id="PF25043">
    <property type="entry name" value="DUF7788"/>
    <property type="match status" value="1"/>
</dbReference>
<dbReference type="Proteomes" id="UP000190074">
    <property type="component" value="Unassembled WGS sequence"/>
</dbReference>
<protein>
    <submittedName>
        <fullName evidence="3">Domain of uncharacterized function (DUF2828)</fullName>
    </submittedName>
</protein>
<dbReference type="CDD" id="cd00198">
    <property type="entry name" value="vWFA"/>
    <property type="match status" value="1"/>
</dbReference>
<evidence type="ECO:0000313" key="3">
    <source>
        <dbReference type="EMBL" id="SKM02928.1"/>
    </source>
</evidence>
<feature type="domain" description="DUF2828" evidence="1">
    <location>
        <begin position="178"/>
        <end position="261"/>
    </location>
</feature>
<dbReference type="PANTHER" id="PTHR31373">
    <property type="entry name" value="OS06G0652100 PROTEIN"/>
    <property type="match status" value="1"/>
</dbReference>
<dbReference type="AlphaFoldDB" id="A0A1U2D922"/>
<dbReference type="EMBL" id="FVGW01000004">
    <property type="protein sequence ID" value="SKM02928.1"/>
    <property type="molecule type" value="Genomic_DNA"/>
</dbReference>
<dbReference type="InterPro" id="IPR036465">
    <property type="entry name" value="vWFA_dom_sf"/>
</dbReference>
<dbReference type="Pfam" id="PF11443">
    <property type="entry name" value="DUF2828"/>
    <property type="match status" value="2"/>
</dbReference>
<dbReference type="Gene3D" id="3.40.50.410">
    <property type="entry name" value="von Willebrand factor, type A domain"/>
    <property type="match status" value="1"/>
</dbReference>
<evidence type="ECO:0000313" key="4">
    <source>
        <dbReference type="Proteomes" id="UP000190074"/>
    </source>
</evidence>
<feature type="domain" description="DUF2828" evidence="1">
    <location>
        <begin position="17"/>
        <end position="90"/>
    </location>
</feature>
<dbReference type="SUPFAM" id="SSF53300">
    <property type="entry name" value="vWA-like"/>
    <property type="match status" value="1"/>
</dbReference>
<reference evidence="3 4" key="1">
    <citation type="submission" date="2016-11" db="EMBL/GenBank/DDBJ databases">
        <authorList>
            <consortium name="Pathogen Informatics"/>
        </authorList>
    </citation>
    <scope>NUCLEOTIDE SEQUENCE [LARGE SCALE GENOMIC DNA]</scope>
    <source>
        <strain evidence="3 4">911</strain>
    </source>
</reference>